<organism evidence="11 12">
    <name type="scientific">Trichormus variabilis SAG 1403-4b</name>
    <dbReference type="NCBI Taxonomy" id="447716"/>
    <lineage>
        <taxon>Bacteria</taxon>
        <taxon>Bacillati</taxon>
        <taxon>Cyanobacteriota</taxon>
        <taxon>Cyanophyceae</taxon>
        <taxon>Nostocales</taxon>
        <taxon>Nostocaceae</taxon>
        <taxon>Trichormus</taxon>
    </lineage>
</organism>
<keyword evidence="2 8" id="KW-0813">Transport</keyword>
<comment type="caution">
    <text evidence="11">The sequence shown here is derived from an EMBL/GenBank/DDBJ whole genome shotgun (WGS) entry which is preliminary data.</text>
</comment>
<dbReference type="Pfam" id="PF08041">
    <property type="entry name" value="PetM"/>
    <property type="match status" value="1"/>
</dbReference>
<evidence type="ECO:0000256" key="8">
    <source>
        <dbReference type="HAMAP-Rule" id="MF_00396"/>
    </source>
</evidence>
<keyword evidence="5 8" id="KW-0249">Electron transport</keyword>
<dbReference type="EMBL" id="RSCM01000024">
    <property type="protein sequence ID" value="RUS92755.1"/>
    <property type="molecule type" value="Genomic_DNA"/>
</dbReference>
<comment type="subunit">
    <text evidence="8">The 4 large subunits of the cytochrome b6-f complex are cytochrome b6, subunit IV (17 kDa polypeptide, PetD), cytochrome f and the Rieske protein, while the 4 small subunits are PetG, PetL, PetM and PetN. The complex functions as a dimer.</text>
</comment>
<evidence type="ECO:0000313" key="12">
    <source>
        <dbReference type="Proteomes" id="UP000276103"/>
    </source>
</evidence>
<evidence type="ECO:0000256" key="5">
    <source>
        <dbReference type="ARBA" id="ARBA00022982"/>
    </source>
</evidence>
<proteinExistence type="inferred from homology"/>
<keyword evidence="12" id="KW-1185">Reference proteome</keyword>
<evidence type="ECO:0000256" key="4">
    <source>
        <dbReference type="ARBA" id="ARBA00022692"/>
    </source>
</evidence>
<evidence type="ECO:0000256" key="6">
    <source>
        <dbReference type="ARBA" id="ARBA00022989"/>
    </source>
</evidence>
<keyword evidence="3 8" id="KW-0602">Photosynthesis</keyword>
<keyword evidence="8" id="KW-0793">Thylakoid</keyword>
<evidence type="ECO:0000256" key="2">
    <source>
        <dbReference type="ARBA" id="ARBA00022448"/>
    </source>
</evidence>
<evidence type="ECO:0000256" key="3">
    <source>
        <dbReference type="ARBA" id="ARBA00022531"/>
    </source>
</evidence>
<comment type="similarity">
    <text evidence="8">Belongs to the PetM family.</text>
</comment>
<reference evidence="11 12" key="1">
    <citation type="journal article" date="2019" name="Genome Biol. Evol.">
        <title>Day and night: Metabolic profiles and evolutionary relationships of six axenic non-marine cyanobacteria.</title>
        <authorList>
            <person name="Will S.E."/>
            <person name="Henke P."/>
            <person name="Boedeker C."/>
            <person name="Huang S."/>
            <person name="Brinkmann H."/>
            <person name="Rohde M."/>
            <person name="Jarek M."/>
            <person name="Friedl T."/>
            <person name="Seufert S."/>
            <person name="Schumacher M."/>
            <person name="Overmann J."/>
            <person name="Neumann-Schaal M."/>
            <person name="Petersen J."/>
        </authorList>
    </citation>
    <scope>NUCLEOTIDE SEQUENCE [LARGE SCALE GENOMIC DNA]</scope>
    <source>
        <strain evidence="11 12">SAG 1403-4b</strain>
    </source>
</reference>
<feature type="compositionally biased region" description="Basic residues" evidence="9">
    <location>
        <begin position="8"/>
        <end position="19"/>
    </location>
</feature>
<dbReference type="SUPFAM" id="SSF103441">
    <property type="entry name" value="PetM subunit of the cytochrome b6f complex"/>
    <property type="match status" value="1"/>
</dbReference>
<sequence length="60" mass="6473">MNIQVKSISHHNGKHKQAIHKGESQHMGGEILNAALLSFGLIFVGWALGALLLKIQGAEE</sequence>
<keyword evidence="4 8" id="KW-0812">Transmembrane</keyword>
<keyword evidence="6 8" id="KW-1133">Transmembrane helix</keyword>
<evidence type="ECO:0000256" key="10">
    <source>
        <dbReference type="SAM" id="Phobius"/>
    </source>
</evidence>
<name>A0A433UG05_ANAVA</name>
<dbReference type="Proteomes" id="UP000276103">
    <property type="component" value="Unassembled WGS sequence"/>
</dbReference>
<evidence type="ECO:0000313" key="11">
    <source>
        <dbReference type="EMBL" id="RUS92755.1"/>
    </source>
</evidence>
<evidence type="ECO:0000256" key="9">
    <source>
        <dbReference type="SAM" id="MobiDB-lite"/>
    </source>
</evidence>
<comment type="function">
    <text evidence="8">Component of the cytochrome b6-f complex, which mediates electron transfer between photosystem II (PSII) and photosystem I (PSI), cyclic electron flow around PSI, and state transitions.</text>
</comment>
<evidence type="ECO:0000256" key="1">
    <source>
        <dbReference type="ARBA" id="ARBA00004167"/>
    </source>
</evidence>
<feature type="region of interest" description="Disordered" evidence="9">
    <location>
        <begin position="1"/>
        <end position="22"/>
    </location>
</feature>
<dbReference type="GO" id="GO:0015979">
    <property type="term" value="P:photosynthesis"/>
    <property type="evidence" value="ECO:0007669"/>
    <property type="project" value="UniProtKB-KW"/>
</dbReference>
<gene>
    <name evidence="8" type="primary">petM</name>
    <name evidence="11" type="ORF">DSM107003_48780</name>
</gene>
<dbReference type="HAMAP" id="MF_00396">
    <property type="entry name" value="Cytb6_f_PetM"/>
    <property type="match status" value="1"/>
</dbReference>
<accession>A0A433UG05</accession>
<dbReference type="GO" id="GO:0031676">
    <property type="term" value="C:plasma membrane-derived thylakoid membrane"/>
    <property type="evidence" value="ECO:0007669"/>
    <property type="project" value="UniProtKB-SubCell"/>
</dbReference>
<dbReference type="AlphaFoldDB" id="A0A433UG05"/>
<dbReference type="GO" id="GO:0009055">
    <property type="term" value="F:electron transfer activity"/>
    <property type="evidence" value="ECO:0007669"/>
    <property type="project" value="UniProtKB-UniRule"/>
</dbReference>
<dbReference type="GO" id="GO:0009512">
    <property type="term" value="C:cytochrome b6f complex"/>
    <property type="evidence" value="ECO:0007669"/>
    <property type="project" value="InterPro"/>
</dbReference>
<feature type="transmembrane region" description="Helical" evidence="10">
    <location>
        <begin position="31"/>
        <end position="53"/>
    </location>
</feature>
<keyword evidence="7 8" id="KW-0472">Membrane</keyword>
<protein>
    <recommendedName>
        <fullName evidence="8">Cytochrome b6-f complex subunit 7</fullName>
    </recommendedName>
    <alternativeName>
        <fullName evidence="8">Cytochrome b6-f complex subunit PetM</fullName>
    </alternativeName>
    <alternativeName>
        <fullName evidence="8">Cytochrome b6-f complex subunit VII</fullName>
    </alternativeName>
</protein>
<comment type="subcellular location">
    <subcellularLocation>
        <location evidence="8">Cellular thylakoid membrane</location>
        <topology evidence="8">Single-pass membrane protein</topology>
    </subcellularLocation>
    <subcellularLocation>
        <location evidence="1">Membrane</location>
        <topology evidence="1">Single-pass membrane protein</topology>
    </subcellularLocation>
</comment>
<dbReference type="InterPro" id="IPR012595">
    <property type="entry name" value="PetM_cyt_b6/f_cplx_su7"/>
</dbReference>
<evidence type="ECO:0000256" key="7">
    <source>
        <dbReference type="ARBA" id="ARBA00023136"/>
    </source>
</evidence>